<organism evidence="2">
    <name type="scientific">Anguilla anguilla</name>
    <name type="common">European freshwater eel</name>
    <name type="synonym">Muraena anguilla</name>
    <dbReference type="NCBI Taxonomy" id="7936"/>
    <lineage>
        <taxon>Eukaryota</taxon>
        <taxon>Metazoa</taxon>
        <taxon>Chordata</taxon>
        <taxon>Craniata</taxon>
        <taxon>Vertebrata</taxon>
        <taxon>Euteleostomi</taxon>
        <taxon>Actinopterygii</taxon>
        <taxon>Neopterygii</taxon>
        <taxon>Teleostei</taxon>
        <taxon>Anguilliformes</taxon>
        <taxon>Anguillidae</taxon>
        <taxon>Anguilla</taxon>
    </lineage>
</organism>
<evidence type="ECO:0000313" key="2">
    <source>
        <dbReference type="EMBL" id="JAH79266.1"/>
    </source>
</evidence>
<keyword evidence="1" id="KW-0812">Transmembrane</keyword>
<dbReference type="AlphaFoldDB" id="A0A0E9VMN5"/>
<keyword evidence="1" id="KW-1133">Transmembrane helix</keyword>
<feature type="transmembrane region" description="Helical" evidence="1">
    <location>
        <begin position="6"/>
        <end position="27"/>
    </location>
</feature>
<name>A0A0E9VMN5_ANGAN</name>
<reference evidence="2" key="1">
    <citation type="submission" date="2014-11" db="EMBL/GenBank/DDBJ databases">
        <authorList>
            <person name="Amaro Gonzalez C."/>
        </authorList>
    </citation>
    <scope>NUCLEOTIDE SEQUENCE</scope>
</reference>
<evidence type="ECO:0000256" key="1">
    <source>
        <dbReference type="SAM" id="Phobius"/>
    </source>
</evidence>
<reference evidence="2" key="2">
    <citation type="journal article" date="2015" name="Fish Shellfish Immunol.">
        <title>Early steps in the European eel (Anguilla anguilla)-Vibrio vulnificus interaction in the gills: Role of the RtxA13 toxin.</title>
        <authorList>
            <person name="Callol A."/>
            <person name="Pajuelo D."/>
            <person name="Ebbesson L."/>
            <person name="Teles M."/>
            <person name="MacKenzie S."/>
            <person name="Amaro C."/>
        </authorList>
    </citation>
    <scope>NUCLEOTIDE SEQUENCE</scope>
</reference>
<sequence length="38" mass="4519">MWLSLLLTEIFIIFFFNAVCFSGIPFYRDICTPFILLL</sequence>
<dbReference type="EMBL" id="GBXM01029311">
    <property type="protein sequence ID" value="JAH79266.1"/>
    <property type="molecule type" value="Transcribed_RNA"/>
</dbReference>
<protein>
    <submittedName>
        <fullName evidence="2">Uncharacterized protein</fullName>
    </submittedName>
</protein>
<proteinExistence type="predicted"/>
<keyword evidence="1" id="KW-0472">Membrane</keyword>
<accession>A0A0E9VMN5</accession>